<feature type="non-terminal residue" evidence="1">
    <location>
        <position position="1"/>
    </location>
</feature>
<dbReference type="OrthoDB" id="3341476at2759"/>
<gene>
    <name evidence="1" type="ORF">NEUTE1DRAFT_55830</name>
</gene>
<evidence type="ECO:0000313" key="1">
    <source>
        <dbReference type="EMBL" id="EGO53544.1"/>
    </source>
</evidence>
<name>F8N4K6_NEUT8</name>
<organism evidence="1 2">
    <name type="scientific">Neurospora tetrasperma (strain FGSC 2508 / ATCC MYA-4615 / P0657)</name>
    <dbReference type="NCBI Taxonomy" id="510951"/>
    <lineage>
        <taxon>Eukaryota</taxon>
        <taxon>Fungi</taxon>
        <taxon>Dikarya</taxon>
        <taxon>Ascomycota</taxon>
        <taxon>Pezizomycotina</taxon>
        <taxon>Sordariomycetes</taxon>
        <taxon>Sordariomycetidae</taxon>
        <taxon>Sordariales</taxon>
        <taxon>Sordariaceae</taxon>
        <taxon>Neurospora</taxon>
    </lineage>
</organism>
<reference evidence="2" key="1">
    <citation type="journal article" date="2011" name="Genetics">
        <title>Massive changes in genome architecture accompany the transition to self-fertility in the filamentous fungus Neurospora tetrasperma.</title>
        <authorList>
            <person name="Ellison C.E."/>
            <person name="Stajich J.E."/>
            <person name="Jacobson D.J."/>
            <person name="Natvig D.O."/>
            <person name="Lapidus A."/>
            <person name="Foster B."/>
            <person name="Aerts A."/>
            <person name="Riley R."/>
            <person name="Lindquist E.A."/>
            <person name="Grigoriev I.V."/>
            <person name="Taylor J.W."/>
        </authorList>
    </citation>
    <scope>NUCLEOTIDE SEQUENCE [LARGE SCALE GENOMIC DNA]</scope>
    <source>
        <strain evidence="2">FGSC 2508 / P0657</strain>
    </source>
</reference>
<sequence>FYFRSKKDYLEKVYKIIERLVIVKLYLNPKKYEFTIKVIKYFSFIIIIGINI</sequence>
<keyword evidence="2" id="KW-1185">Reference proteome</keyword>
<dbReference type="VEuPathDB" id="FungiDB:NEUTE1DRAFT_55830"/>
<dbReference type="InterPro" id="IPR043128">
    <property type="entry name" value="Rev_trsase/Diguanyl_cyclase"/>
</dbReference>
<dbReference type="AlphaFoldDB" id="F8N4K6"/>
<protein>
    <submittedName>
        <fullName evidence="1">Uncharacterized protein</fullName>
    </submittedName>
</protein>
<dbReference type="EMBL" id="GL891382">
    <property type="protein sequence ID" value="EGO53544.1"/>
    <property type="molecule type" value="Genomic_DNA"/>
</dbReference>
<evidence type="ECO:0000313" key="2">
    <source>
        <dbReference type="Proteomes" id="UP000008065"/>
    </source>
</evidence>
<dbReference type="Proteomes" id="UP000008065">
    <property type="component" value="Unassembled WGS sequence"/>
</dbReference>
<dbReference type="HOGENOM" id="CLU_000384_33_7_1"/>
<proteinExistence type="predicted"/>
<dbReference type="KEGG" id="nte:NEUTE1DRAFT55830"/>
<dbReference type="RefSeq" id="XP_009857136.1">
    <property type="nucleotide sequence ID" value="XM_009858834.1"/>
</dbReference>
<accession>F8N4K6</accession>
<dbReference type="GeneID" id="20828501"/>
<dbReference type="Gene3D" id="3.30.70.270">
    <property type="match status" value="1"/>
</dbReference>